<dbReference type="EC" id="2.3.2.15" evidence="1"/>
<reference evidence="7" key="2">
    <citation type="submission" date="2024-10" db="UniProtKB">
        <authorList>
            <consortium name="EnsemblProtists"/>
        </authorList>
    </citation>
    <scope>IDENTIFICATION</scope>
</reference>
<accession>A0A0D3IV35</accession>
<evidence type="ECO:0000256" key="5">
    <source>
        <dbReference type="SAM" id="MobiDB-lite"/>
    </source>
</evidence>
<evidence type="ECO:0000256" key="4">
    <source>
        <dbReference type="ARBA" id="ARBA00022723"/>
    </source>
</evidence>
<dbReference type="RefSeq" id="XP_005767549.1">
    <property type="nucleotide sequence ID" value="XM_005767492.1"/>
</dbReference>
<name>A0A0D3IV35_EMIH1</name>
<dbReference type="GO" id="GO:0046938">
    <property type="term" value="P:phytochelatin biosynthetic process"/>
    <property type="evidence" value="ECO:0007669"/>
    <property type="project" value="InterPro"/>
</dbReference>
<dbReference type="OMA" id="PWPYTEP"/>
<keyword evidence="4" id="KW-0479">Metal-binding</keyword>
<dbReference type="PROSITE" id="PS51443">
    <property type="entry name" value="PCS"/>
    <property type="match status" value="1"/>
</dbReference>
<dbReference type="Proteomes" id="UP000013827">
    <property type="component" value="Unassembled WGS sequence"/>
</dbReference>
<keyword evidence="3" id="KW-0808">Transferase</keyword>
<dbReference type="eggNOG" id="KOG0632">
    <property type="taxonomic scope" value="Eukaryota"/>
</dbReference>
<evidence type="ECO:0000256" key="2">
    <source>
        <dbReference type="ARBA" id="ARBA00022539"/>
    </source>
</evidence>
<dbReference type="GO" id="GO:0016756">
    <property type="term" value="F:glutathione gamma-glutamylcysteinyltransferase activity"/>
    <property type="evidence" value="ECO:0007669"/>
    <property type="project" value="UniProtKB-EC"/>
</dbReference>
<feature type="region of interest" description="Disordered" evidence="5">
    <location>
        <begin position="21"/>
        <end position="41"/>
    </location>
</feature>
<dbReference type="Pfam" id="PF05023">
    <property type="entry name" value="Phytochelatin"/>
    <property type="match status" value="1"/>
</dbReference>
<keyword evidence="2" id="KW-0104">Cadmium</keyword>
<dbReference type="Gene3D" id="3.90.70.30">
    <property type="entry name" value="Phytochelatin synthase, N-terminal domain"/>
    <property type="match status" value="1"/>
</dbReference>
<evidence type="ECO:0000256" key="1">
    <source>
        <dbReference type="ARBA" id="ARBA00012468"/>
    </source>
</evidence>
<feature type="domain" description="Peptidase C83" evidence="6">
    <location>
        <begin position="1"/>
        <end position="230"/>
    </location>
</feature>
<sequence>MFSEALRGACSQASLHCEPTQSLCRPRPFPPDPPSDGTAEPYFPLSEQYVTQQEISFCALGSLTMVMNALGVDPRRRWRDESGPGWRWWDDEMFTEGACLPSLDDLRREGAGLAEFAVLAAANGAAVNSQHAEASSERSFRKALAAAARLSDSFVVVNFDRSALGQTGCGHFSPVAGYHAASDSVLVLDVARFKYPPFWVPVPALWEATRSFDADAGASRGWLRLSAWDGTSCSRLGASETTSARLGVC</sequence>
<evidence type="ECO:0000256" key="3">
    <source>
        <dbReference type="ARBA" id="ARBA00022679"/>
    </source>
</evidence>
<dbReference type="InterPro" id="IPR007719">
    <property type="entry name" value="PCS_N"/>
</dbReference>
<dbReference type="InterPro" id="IPR040409">
    <property type="entry name" value="PCS-like"/>
</dbReference>
<dbReference type="GO" id="GO:0010038">
    <property type="term" value="P:response to metal ion"/>
    <property type="evidence" value="ECO:0007669"/>
    <property type="project" value="InterPro"/>
</dbReference>
<dbReference type="PANTHER" id="PTHR33447">
    <property type="entry name" value="GLUTATHIONE GAMMA-GLUTAMYLCYSTEINYLTRANSFERASE"/>
    <property type="match status" value="1"/>
</dbReference>
<dbReference type="HOGENOM" id="CLU_037385_0_1_1"/>
<organism evidence="7 8">
    <name type="scientific">Emiliania huxleyi (strain CCMP1516)</name>
    <dbReference type="NCBI Taxonomy" id="280463"/>
    <lineage>
        <taxon>Eukaryota</taxon>
        <taxon>Haptista</taxon>
        <taxon>Haptophyta</taxon>
        <taxon>Prymnesiophyceae</taxon>
        <taxon>Isochrysidales</taxon>
        <taxon>Noelaerhabdaceae</taxon>
        <taxon>Emiliania</taxon>
    </lineage>
</organism>
<dbReference type="EnsemblProtists" id="EOD15120">
    <property type="protein sequence ID" value="EOD15120"/>
    <property type="gene ID" value="EMIHUDRAFT_76324"/>
</dbReference>
<evidence type="ECO:0000259" key="6">
    <source>
        <dbReference type="PROSITE" id="PS51443"/>
    </source>
</evidence>
<dbReference type="KEGG" id="ehx:EMIHUDRAFT_76324"/>
<dbReference type="PaxDb" id="2903-EOD15120"/>
<evidence type="ECO:0000313" key="7">
    <source>
        <dbReference type="EnsemblProtists" id="EOD15120"/>
    </source>
</evidence>
<dbReference type="GeneID" id="17261267"/>
<dbReference type="InterPro" id="IPR038765">
    <property type="entry name" value="Papain-like_cys_pep_sf"/>
</dbReference>
<keyword evidence="8" id="KW-1185">Reference proteome</keyword>
<dbReference type="SUPFAM" id="SSF54001">
    <property type="entry name" value="Cysteine proteinases"/>
    <property type="match status" value="1"/>
</dbReference>
<dbReference type="InterPro" id="IPR038156">
    <property type="entry name" value="PCS_N_sf"/>
</dbReference>
<dbReference type="AlphaFoldDB" id="A0A0D3IV35"/>
<reference evidence="8" key="1">
    <citation type="journal article" date="2013" name="Nature">
        <title>Pan genome of the phytoplankton Emiliania underpins its global distribution.</title>
        <authorList>
            <person name="Read B.A."/>
            <person name="Kegel J."/>
            <person name="Klute M.J."/>
            <person name="Kuo A."/>
            <person name="Lefebvre S.C."/>
            <person name="Maumus F."/>
            <person name="Mayer C."/>
            <person name="Miller J."/>
            <person name="Monier A."/>
            <person name="Salamov A."/>
            <person name="Young J."/>
            <person name="Aguilar M."/>
            <person name="Claverie J.M."/>
            <person name="Frickenhaus S."/>
            <person name="Gonzalez K."/>
            <person name="Herman E.K."/>
            <person name="Lin Y.C."/>
            <person name="Napier J."/>
            <person name="Ogata H."/>
            <person name="Sarno A.F."/>
            <person name="Shmutz J."/>
            <person name="Schroeder D."/>
            <person name="de Vargas C."/>
            <person name="Verret F."/>
            <person name="von Dassow P."/>
            <person name="Valentin K."/>
            <person name="Van de Peer Y."/>
            <person name="Wheeler G."/>
            <person name="Dacks J.B."/>
            <person name="Delwiche C.F."/>
            <person name="Dyhrman S.T."/>
            <person name="Glockner G."/>
            <person name="John U."/>
            <person name="Richards T."/>
            <person name="Worden A.Z."/>
            <person name="Zhang X."/>
            <person name="Grigoriev I.V."/>
            <person name="Allen A.E."/>
            <person name="Bidle K."/>
            <person name="Borodovsky M."/>
            <person name="Bowler C."/>
            <person name="Brownlee C."/>
            <person name="Cock J.M."/>
            <person name="Elias M."/>
            <person name="Gladyshev V.N."/>
            <person name="Groth M."/>
            <person name="Guda C."/>
            <person name="Hadaegh A."/>
            <person name="Iglesias-Rodriguez M.D."/>
            <person name="Jenkins J."/>
            <person name="Jones B.M."/>
            <person name="Lawson T."/>
            <person name="Leese F."/>
            <person name="Lindquist E."/>
            <person name="Lobanov A."/>
            <person name="Lomsadze A."/>
            <person name="Malik S.B."/>
            <person name="Marsh M.E."/>
            <person name="Mackinder L."/>
            <person name="Mock T."/>
            <person name="Mueller-Roeber B."/>
            <person name="Pagarete A."/>
            <person name="Parker M."/>
            <person name="Probert I."/>
            <person name="Quesneville H."/>
            <person name="Raines C."/>
            <person name="Rensing S.A."/>
            <person name="Riano-Pachon D.M."/>
            <person name="Richier S."/>
            <person name="Rokitta S."/>
            <person name="Shiraiwa Y."/>
            <person name="Soanes D.M."/>
            <person name="van der Giezen M."/>
            <person name="Wahlund T.M."/>
            <person name="Williams B."/>
            <person name="Wilson W."/>
            <person name="Wolfe G."/>
            <person name="Wurch L.L."/>
        </authorList>
    </citation>
    <scope>NUCLEOTIDE SEQUENCE</scope>
</reference>
<evidence type="ECO:0000313" key="8">
    <source>
        <dbReference type="Proteomes" id="UP000013827"/>
    </source>
</evidence>
<dbReference type="GO" id="GO:0046872">
    <property type="term" value="F:metal ion binding"/>
    <property type="evidence" value="ECO:0007669"/>
    <property type="project" value="UniProtKB-KW"/>
</dbReference>
<protein>
    <recommendedName>
        <fullName evidence="1">glutathione gamma-glutamylcysteinyltransferase</fullName>
        <ecNumber evidence="1">2.3.2.15</ecNumber>
    </recommendedName>
</protein>
<dbReference type="STRING" id="2903.R1DKW7"/>
<proteinExistence type="predicted"/>